<evidence type="ECO:0000256" key="4">
    <source>
        <dbReference type="ARBA" id="ARBA00022729"/>
    </source>
</evidence>
<proteinExistence type="inferred from homology"/>
<evidence type="ECO:0000256" key="5">
    <source>
        <dbReference type="ARBA" id="ARBA00023136"/>
    </source>
</evidence>
<keyword evidence="5" id="KW-0472">Membrane</keyword>
<name>A0A0B6AY71_PRIM2</name>
<feature type="domain" description="Spore germination GerAC-like C-terminal" evidence="8">
    <location>
        <begin position="205"/>
        <end position="370"/>
    </location>
</feature>
<evidence type="ECO:0000256" key="7">
    <source>
        <dbReference type="ARBA" id="ARBA00023288"/>
    </source>
</evidence>
<protein>
    <submittedName>
        <fullName evidence="10">Germination, Ger(X)C family protein</fullName>
    </submittedName>
</protein>
<dbReference type="InterPro" id="IPR008844">
    <property type="entry name" value="Spore_GerAC-like"/>
</dbReference>
<evidence type="ECO:0000256" key="2">
    <source>
        <dbReference type="ARBA" id="ARBA00007886"/>
    </source>
</evidence>
<accession>A0A0B6AY71</accession>
<dbReference type="HOGENOM" id="CLU_051140_0_1_9"/>
<reference evidence="10 11" key="1">
    <citation type="journal article" date="2015" name="Genome Announc.">
        <title>Complete genome sequences for 35 biothreat assay-relevant bacillus species.</title>
        <authorList>
            <person name="Johnson S.L."/>
            <person name="Daligault H.E."/>
            <person name="Davenport K.W."/>
            <person name="Jaissle J."/>
            <person name="Frey K.G."/>
            <person name="Ladner J.T."/>
            <person name="Broomall S.M."/>
            <person name="Bishop-Lilly K.A."/>
            <person name="Bruce D.C."/>
            <person name="Gibbons H.S."/>
            <person name="Coyne S.R."/>
            <person name="Lo C.C."/>
            <person name="Meincke L."/>
            <person name="Munk A.C."/>
            <person name="Koroleva G.I."/>
            <person name="Rosenzweig C.N."/>
            <person name="Palacios G.F."/>
            <person name="Redden C.L."/>
            <person name="Minogue T.D."/>
            <person name="Chain P.S."/>
        </authorList>
    </citation>
    <scope>NUCLEOTIDE SEQUENCE [LARGE SCALE GENOMIC DNA]</scope>
    <source>
        <strain evidence="11">ATCC 14581 / DSM 32 / JCM 2506 / NBRC 15308 / NCIMB 9376 / NCTC 10342 / NRRL B-14308 / VKM B-512</strain>
    </source>
</reference>
<dbReference type="Pfam" id="PF05504">
    <property type="entry name" value="Spore_GerAC"/>
    <property type="match status" value="1"/>
</dbReference>
<sequence length="375" mass="42432">MTKKCLPVMMTIFLLCGCMSHRNIEQLALVIGVAMDITSKIEPKTGKNQLVLTHQTLTETESGNMSSSIPYKNITTAGPTIHEITRNISLKSDPIYSQHQRALLIGEKASKTIPLDALINQFVRDNEIRRSSLAFVTKGDAKNVLTIQGMSVPPVNLIYELVSNKFKTNKILNPLTMGELSAKLKTDQSFLIQRLSKIKNSVELDGAAIIKDKKAKFILTQHQVEALTWLTGNIKGGIIYGKHGPYPFSYEIGDVQQDVKARIDSSHSVHFDINVQTSGRLSEDWDTSKQALAASNVKNTEKKIEKIIRKDAEKTLRLLQNNYKADVIDLHDYVRIHYPHFWKKHQHEWDEIFSQSTIDYHVHVQIKDFGTQGRD</sequence>
<dbReference type="PROSITE" id="PS51257">
    <property type="entry name" value="PROKAR_LIPOPROTEIN"/>
    <property type="match status" value="1"/>
</dbReference>
<dbReference type="Pfam" id="PF25198">
    <property type="entry name" value="Spore_GerAC_N"/>
    <property type="match status" value="1"/>
</dbReference>
<dbReference type="NCBIfam" id="TIGR02887">
    <property type="entry name" value="spore_ger_x_C"/>
    <property type="match status" value="1"/>
</dbReference>
<dbReference type="InterPro" id="IPR057336">
    <property type="entry name" value="GerAC_N"/>
</dbReference>
<organism evidence="10 11">
    <name type="scientific">Priestia megaterium (strain ATCC 14581 / DSM 32 / CCUG 1817 / JCM 2506 / NBRC 15308 / NCIMB 9376 / NCTC 10342 / NRRL B-14308 / VKM B-512 / Ford 19)</name>
    <name type="common">Bacillus megaterium</name>
    <dbReference type="NCBI Taxonomy" id="1348623"/>
    <lineage>
        <taxon>Bacteria</taxon>
        <taxon>Bacillati</taxon>
        <taxon>Bacillota</taxon>
        <taxon>Bacilli</taxon>
        <taxon>Bacillales</taxon>
        <taxon>Bacillaceae</taxon>
        <taxon>Priestia</taxon>
    </lineage>
</organism>
<dbReference type="InterPro" id="IPR046953">
    <property type="entry name" value="Spore_GerAC-like_C"/>
</dbReference>
<dbReference type="RefSeq" id="WP_034649422.1">
    <property type="nucleotide sequence ID" value="NZ_BCVB01000001.1"/>
</dbReference>
<gene>
    <name evidence="10" type="ORF">BG04_915</name>
</gene>
<evidence type="ECO:0000313" key="10">
    <source>
        <dbReference type="EMBL" id="AJI24844.1"/>
    </source>
</evidence>
<comment type="subcellular location">
    <subcellularLocation>
        <location evidence="1">Membrane</location>
        <topology evidence="1">Lipid-anchor</topology>
    </subcellularLocation>
</comment>
<feature type="domain" description="Spore germination protein N-terminal" evidence="9">
    <location>
        <begin position="21"/>
        <end position="195"/>
    </location>
</feature>
<keyword evidence="3" id="KW-0309">Germination</keyword>
<keyword evidence="7" id="KW-0449">Lipoprotein</keyword>
<dbReference type="PANTHER" id="PTHR35789">
    <property type="entry name" value="SPORE GERMINATION PROTEIN B3"/>
    <property type="match status" value="1"/>
</dbReference>
<comment type="similarity">
    <text evidence="2">Belongs to the GerABKC lipoprotein family.</text>
</comment>
<dbReference type="GO" id="GO:0009847">
    <property type="term" value="P:spore germination"/>
    <property type="evidence" value="ECO:0007669"/>
    <property type="project" value="InterPro"/>
</dbReference>
<keyword evidence="6" id="KW-0564">Palmitate</keyword>
<dbReference type="EMBL" id="CP009920">
    <property type="protein sequence ID" value="AJI24844.1"/>
    <property type="molecule type" value="Genomic_DNA"/>
</dbReference>
<evidence type="ECO:0000256" key="3">
    <source>
        <dbReference type="ARBA" id="ARBA00022544"/>
    </source>
</evidence>
<dbReference type="InterPro" id="IPR038501">
    <property type="entry name" value="Spore_GerAC_C_sf"/>
</dbReference>
<dbReference type="AlphaFoldDB" id="A0A0B6AY71"/>
<dbReference type="GO" id="GO:0016020">
    <property type="term" value="C:membrane"/>
    <property type="evidence" value="ECO:0007669"/>
    <property type="project" value="UniProtKB-SubCell"/>
</dbReference>
<evidence type="ECO:0000256" key="6">
    <source>
        <dbReference type="ARBA" id="ARBA00023139"/>
    </source>
</evidence>
<evidence type="ECO:0000259" key="8">
    <source>
        <dbReference type="Pfam" id="PF05504"/>
    </source>
</evidence>
<dbReference type="PANTHER" id="PTHR35789:SF1">
    <property type="entry name" value="SPORE GERMINATION PROTEIN B3"/>
    <property type="match status" value="1"/>
</dbReference>
<dbReference type="GeneID" id="93644396"/>
<evidence type="ECO:0000256" key="1">
    <source>
        <dbReference type="ARBA" id="ARBA00004635"/>
    </source>
</evidence>
<dbReference type="Proteomes" id="UP000031829">
    <property type="component" value="Chromosome"/>
</dbReference>
<evidence type="ECO:0000313" key="11">
    <source>
        <dbReference type="Proteomes" id="UP000031829"/>
    </source>
</evidence>
<dbReference type="KEGG" id="bmeg:BG04_915"/>
<keyword evidence="4" id="KW-0732">Signal</keyword>
<evidence type="ECO:0000259" key="9">
    <source>
        <dbReference type="Pfam" id="PF25198"/>
    </source>
</evidence>
<dbReference type="Gene3D" id="3.30.300.210">
    <property type="entry name" value="Nutrient germinant receptor protein C, domain 3"/>
    <property type="match status" value="1"/>
</dbReference>
<dbReference type="Gene3D" id="6.20.190.10">
    <property type="entry name" value="Nutrient germinant receptor protein C, domain 1"/>
    <property type="match status" value="1"/>
</dbReference>